<reference evidence="3" key="1">
    <citation type="submission" date="2016-11" db="UniProtKB">
        <authorList>
            <consortium name="WormBaseParasite"/>
        </authorList>
    </citation>
    <scope>IDENTIFICATION</scope>
</reference>
<feature type="compositionally biased region" description="Low complexity" evidence="1">
    <location>
        <begin position="723"/>
        <end position="732"/>
    </location>
</feature>
<dbReference type="WBParaSite" id="maker-unitig_20256-snap-gene-0.2-mRNA-1">
    <property type="protein sequence ID" value="maker-unitig_20256-snap-gene-0.2-mRNA-1"/>
    <property type="gene ID" value="maker-unitig_20256-snap-gene-0.2"/>
</dbReference>
<evidence type="ECO:0000313" key="3">
    <source>
        <dbReference type="WBParaSite" id="maker-unitig_20256-snap-gene-0.2-mRNA-1"/>
    </source>
</evidence>
<feature type="compositionally biased region" description="Acidic residues" evidence="1">
    <location>
        <begin position="189"/>
        <end position="200"/>
    </location>
</feature>
<proteinExistence type="predicted"/>
<evidence type="ECO:0000313" key="2">
    <source>
        <dbReference type="Proteomes" id="UP000095280"/>
    </source>
</evidence>
<feature type="region of interest" description="Disordered" evidence="1">
    <location>
        <begin position="696"/>
        <end position="732"/>
    </location>
</feature>
<protein>
    <submittedName>
        <fullName evidence="3">Exostosin domain-containing protein</fullName>
    </submittedName>
</protein>
<organism evidence="2 3">
    <name type="scientific">Macrostomum lignano</name>
    <dbReference type="NCBI Taxonomy" id="282301"/>
    <lineage>
        <taxon>Eukaryota</taxon>
        <taxon>Metazoa</taxon>
        <taxon>Spiralia</taxon>
        <taxon>Lophotrochozoa</taxon>
        <taxon>Platyhelminthes</taxon>
        <taxon>Rhabditophora</taxon>
        <taxon>Macrostomorpha</taxon>
        <taxon>Macrostomida</taxon>
        <taxon>Macrostomidae</taxon>
        <taxon>Macrostomum</taxon>
    </lineage>
</organism>
<keyword evidence="2" id="KW-1185">Reference proteome</keyword>
<dbReference type="Proteomes" id="UP000095280">
    <property type="component" value="Unplaced"/>
</dbReference>
<accession>A0A1I8F4I8</accession>
<dbReference type="AlphaFoldDB" id="A0A1I8F4I8"/>
<name>A0A1I8F4I8_9PLAT</name>
<feature type="region of interest" description="Disordered" evidence="1">
    <location>
        <begin position="181"/>
        <end position="200"/>
    </location>
</feature>
<evidence type="ECO:0000256" key="1">
    <source>
        <dbReference type="SAM" id="MobiDB-lite"/>
    </source>
</evidence>
<sequence length="903" mass="95064">LTLLLLAGGETWSQLPVICHRGPLELLRLIALFGLAALIFSSRADSTFRQPTVEARHLIGVGVGGLIYTLVMLHLLVSCQLTCGCANDATTMGDRMPPMVPKLAEMPAKTDANWGAKSQVIYLPAGHGETGAANAQVEEHNGDVALLHSSDSAHLVQLDHLVSARHDQLFLVVLLPRDRTRGRSYDEQEPKEEPDEAEDGVDVEHVLPVGVCSPVMQNDAKGAALHSRRPVVHDFVHARRPWWASSRRPAAPAARLLLPTFSCGALSRMVTTVDGDVHPHGEADNVALADDALGVQLVHQARLSSPSSGGGEEDSFLGLLGCHDVQPTVQPPLLRGASEGCSVNGRLAKGGGAELGRCKMDYLFRNMIGSDACFVGPTALERLIVLFDPRYYYETMRSLPFSDFCDFSALDDAHLRLHRGLPSGLRAAFVARRRRRRRPPAARPAAFLADADADPQALQLGVTDFAVQHVGWSVGDASALPGRLAGGGSTTAPLRPDWAKARQRQPRLGLLVGPYDCDVPEGVGDASAQPSGIGAGLAFASARLASLNRRRRRSTVWPTIAGCRRVVALVGAACDVTGAAEPLAAAAALASAVRSRGGLLVWDLASAGAGAAGRLASIGALDAALLAPDRLLGLEEAEAEAEDEGEEDAGDWDGGSLLGVGAGGGGAADYGDGETWMGWLGGFACGLAFKLRPKRRRGGDSRDASASWSAGLGGAPADEEPRAAGQPAARPASRSSPFLYVQRSLPAACLHHGFVAALLSDLTEFSAPAASAGSCHLADECWRFPFRCGLQTKSLAMPFEYFLGHHEGGVRARADSGRAGVHRDFVGLGSAALQDCLFAFNEAVDTMARRAEIVLLSAEERIMEVGSLRELFDDAGLPNGSADRPAGGGGALPALIEYGFSQD</sequence>